<protein>
    <recommendedName>
        <fullName evidence="1">RdRp catalytic domain-containing protein</fullName>
    </recommendedName>
</protein>
<gene>
    <name evidence="2" type="ORF">BEMITA_LOCUS14170</name>
</gene>
<dbReference type="GO" id="GO:0005524">
    <property type="term" value="F:ATP binding"/>
    <property type="evidence" value="ECO:0007669"/>
    <property type="project" value="InterPro"/>
</dbReference>
<evidence type="ECO:0000313" key="3">
    <source>
        <dbReference type="Proteomes" id="UP001152759"/>
    </source>
</evidence>
<keyword evidence="3" id="KW-1185">Reference proteome</keyword>
<dbReference type="GO" id="GO:0003968">
    <property type="term" value="F:RNA-directed RNA polymerase activity"/>
    <property type="evidence" value="ECO:0007669"/>
    <property type="project" value="InterPro"/>
</dbReference>
<dbReference type="AlphaFoldDB" id="A0A9P0F7U2"/>
<dbReference type="Pfam" id="PF00946">
    <property type="entry name" value="Mononeg_RNA_pol"/>
    <property type="match status" value="1"/>
</dbReference>
<sequence length="495" mass="55409">MAETGISSTIVGQGDNQVLVLLIPVLDPACSPDEYLRKYALEVDKVVRNVLVNLERIMTDIGMKLKLEKTYVSTSLLNYGKDIIYNGSYSSGSLKKMSKTYSNVNDIYPTLRNRLAAISTSARAATMKGFDAIAPYMVSMFESLNTLGRECRFGSTNKSRLKDILAAEGVEWGDDMKLLSLIVPPDAGGFPVVPFPALLYRGHPDTYMTYFIWIKHLAKTFPIAKRFLGYVCILRQSSCIVNEPFTNNPDTWEHELDTFAKCSYTAVKKIRDNSWGRKVEGVAVPHPIEQTQLCILGESACSFSDCKCTPYILCVKHSVAKGTDREFLKRGTFRHYLGSKTTEKRSGAVLKYPKTERALLAAQQLRRVADWMTNPDDLTDTLRSYIESVILSRTDASENFLKLTAGENYATSGFRRFPDVTSKHESRPGMIVNINCHIIISSDKLGVFSLGKENHNILFQGCYLSSFSFVEEMAVHTYERLQLGSATDHSPTLSM</sequence>
<evidence type="ECO:0000259" key="1">
    <source>
        <dbReference type="PROSITE" id="PS50526"/>
    </source>
</evidence>
<dbReference type="InterPro" id="IPR014023">
    <property type="entry name" value="Mononeg_RNA_pol_cat"/>
</dbReference>
<dbReference type="Proteomes" id="UP001152759">
    <property type="component" value="Chromosome 9"/>
</dbReference>
<name>A0A9P0F7U2_BEMTA</name>
<dbReference type="GO" id="GO:0004482">
    <property type="term" value="F:mRNA 5'-cap (guanine-N7-)-methyltransferase activity"/>
    <property type="evidence" value="ECO:0007669"/>
    <property type="project" value="InterPro"/>
</dbReference>
<reference evidence="2" key="1">
    <citation type="submission" date="2021-12" db="EMBL/GenBank/DDBJ databases">
        <authorList>
            <person name="King R."/>
        </authorList>
    </citation>
    <scope>NUCLEOTIDE SEQUENCE</scope>
</reference>
<dbReference type="Pfam" id="PF14318">
    <property type="entry name" value="Mononeg_mRNAcap"/>
    <property type="match status" value="1"/>
</dbReference>
<proteinExistence type="predicted"/>
<feature type="domain" description="RdRp catalytic" evidence="1">
    <location>
        <begin position="1"/>
        <end position="87"/>
    </location>
</feature>
<dbReference type="EMBL" id="OU963870">
    <property type="protein sequence ID" value="CAH0396063.1"/>
    <property type="molecule type" value="Genomic_DNA"/>
</dbReference>
<evidence type="ECO:0000313" key="2">
    <source>
        <dbReference type="EMBL" id="CAH0396063.1"/>
    </source>
</evidence>
<dbReference type="PROSITE" id="PS50526">
    <property type="entry name" value="RDRP_SSRNA_NEG_NONSEG"/>
    <property type="match status" value="1"/>
</dbReference>
<accession>A0A9P0F7U2</accession>
<dbReference type="InterPro" id="IPR026890">
    <property type="entry name" value="Mononeg_mRNAcap"/>
</dbReference>
<organism evidence="2 3">
    <name type="scientific">Bemisia tabaci</name>
    <name type="common">Sweetpotato whitefly</name>
    <name type="synonym">Aleurodes tabaci</name>
    <dbReference type="NCBI Taxonomy" id="7038"/>
    <lineage>
        <taxon>Eukaryota</taxon>
        <taxon>Metazoa</taxon>
        <taxon>Ecdysozoa</taxon>
        <taxon>Arthropoda</taxon>
        <taxon>Hexapoda</taxon>
        <taxon>Insecta</taxon>
        <taxon>Pterygota</taxon>
        <taxon>Neoptera</taxon>
        <taxon>Paraneoptera</taxon>
        <taxon>Hemiptera</taxon>
        <taxon>Sternorrhyncha</taxon>
        <taxon>Aleyrodoidea</taxon>
        <taxon>Aleyrodidae</taxon>
        <taxon>Aleyrodinae</taxon>
        <taxon>Bemisia</taxon>
    </lineage>
</organism>